<keyword evidence="2" id="KW-1185">Reference proteome</keyword>
<accession>A0AAV0VBD2</accession>
<organism evidence="1 2">
    <name type="scientific">Peronospora destructor</name>
    <dbReference type="NCBI Taxonomy" id="86335"/>
    <lineage>
        <taxon>Eukaryota</taxon>
        <taxon>Sar</taxon>
        <taxon>Stramenopiles</taxon>
        <taxon>Oomycota</taxon>
        <taxon>Peronosporomycetes</taxon>
        <taxon>Peronosporales</taxon>
        <taxon>Peronosporaceae</taxon>
        <taxon>Peronospora</taxon>
    </lineage>
</organism>
<name>A0AAV0VBD2_9STRA</name>
<dbReference type="AlphaFoldDB" id="A0AAV0VBD2"/>
<reference evidence="1" key="1">
    <citation type="submission" date="2022-12" db="EMBL/GenBank/DDBJ databases">
        <authorList>
            <person name="Webb A."/>
        </authorList>
    </citation>
    <scope>NUCLEOTIDE SEQUENCE</scope>
    <source>
        <strain evidence="1">Pd1</strain>
    </source>
</reference>
<comment type="caution">
    <text evidence="1">The sequence shown here is derived from an EMBL/GenBank/DDBJ whole genome shotgun (WGS) entry which is preliminary data.</text>
</comment>
<dbReference type="EMBL" id="CANTFM010002233">
    <property type="protein sequence ID" value="CAI5744994.1"/>
    <property type="molecule type" value="Genomic_DNA"/>
</dbReference>
<gene>
    <name evidence="1" type="ORF">PDE001_LOCUS10113</name>
</gene>
<dbReference type="SMART" id="SM00028">
    <property type="entry name" value="TPR"/>
    <property type="match status" value="2"/>
</dbReference>
<sequence length="228" mass="25782">MFVRLSDESARTTFDGRLNSRVEELLELIEQSRDEGNTERELKHSLQLYDVLKQRKQQDADVFEVAFSIARIYDDQLEDRGTATIYYRDALAILEVISTVPSVEGAYMRVTTLGALAVCYENLGQSEDATDYFNDAISAYEEHCDQGSEVGSSEVDVSDSDISLLLNLNATAAMIHYHFAGNLLAQERWDEAKNVTKIALDLAENSSMSTEELEELQHCVHELWLELE</sequence>
<dbReference type="Pfam" id="PF13181">
    <property type="entry name" value="TPR_8"/>
    <property type="match status" value="1"/>
</dbReference>
<dbReference type="Proteomes" id="UP001162029">
    <property type="component" value="Unassembled WGS sequence"/>
</dbReference>
<dbReference type="SUPFAM" id="SSF48452">
    <property type="entry name" value="TPR-like"/>
    <property type="match status" value="1"/>
</dbReference>
<dbReference type="InterPro" id="IPR011990">
    <property type="entry name" value="TPR-like_helical_dom_sf"/>
</dbReference>
<evidence type="ECO:0000313" key="2">
    <source>
        <dbReference type="Proteomes" id="UP001162029"/>
    </source>
</evidence>
<proteinExistence type="predicted"/>
<dbReference type="InterPro" id="IPR019734">
    <property type="entry name" value="TPR_rpt"/>
</dbReference>
<evidence type="ECO:0000313" key="1">
    <source>
        <dbReference type="EMBL" id="CAI5744994.1"/>
    </source>
</evidence>
<dbReference type="Gene3D" id="1.25.40.10">
    <property type="entry name" value="Tetratricopeptide repeat domain"/>
    <property type="match status" value="1"/>
</dbReference>
<protein>
    <submittedName>
        <fullName evidence="1">Uncharacterized protein</fullName>
    </submittedName>
</protein>